<dbReference type="NCBIfam" id="TIGR01382">
    <property type="entry name" value="PfpI"/>
    <property type="match status" value="1"/>
</dbReference>
<dbReference type="Pfam" id="PF01965">
    <property type="entry name" value="DJ-1_PfpI"/>
    <property type="match status" value="1"/>
</dbReference>
<dbReference type="RefSeq" id="WP_133441178.1">
    <property type="nucleotide sequence ID" value="NZ_CP034726.1"/>
</dbReference>
<name>A0A4P6ZJP3_9LACO</name>
<dbReference type="AlphaFoldDB" id="A0A4P6ZJP3"/>
<dbReference type="Proteomes" id="UP000294321">
    <property type="component" value="Chromosome"/>
</dbReference>
<organism evidence="3 4">
    <name type="scientific">Acetilactobacillus jinshanensis</name>
    <dbReference type="NCBI Taxonomy" id="1720083"/>
    <lineage>
        <taxon>Bacteria</taxon>
        <taxon>Bacillati</taxon>
        <taxon>Bacillota</taxon>
        <taxon>Bacilli</taxon>
        <taxon>Lactobacillales</taxon>
        <taxon>Lactobacillaceae</taxon>
        <taxon>Acetilactobacillus</taxon>
    </lineage>
</organism>
<evidence type="ECO:0000313" key="3">
    <source>
        <dbReference type="EMBL" id="QBP17632.1"/>
    </source>
</evidence>
<comment type="similarity">
    <text evidence="1">Belongs to the peptidase C56 family.</text>
</comment>
<dbReference type="CDD" id="cd03134">
    <property type="entry name" value="GATase1_PfpI_like"/>
    <property type="match status" value="1"/>
</dbReference>
<evidence type="ECO:0000256" key="1">
    <source>
        <dbReference type="ARBA" id="ARBA00008542"/>
    </source>
</evidence>
<dbReference type="InterPro" id="IPR006286">
    <property type="entry name" value="C56_PfpI-like"/>
</dbReference>
<keyword evidence="4" id="KW-1185">Reference proteome</keyword>
<dbReference type="Gene3D" id="3.40.50.880">
    <property type="match status" value="1"/>
</dbReference>
<dbReference type="PANTHER" id="PTHR42733:SF2">
    <property type="entry name" value="DJ-1_THIJ_PFPI FAMILY PROTEIN"/>
    <property type="match status" value="1"/>
</dbReference>
<dbReference type="OrthoDB" id="9792284at2"/>
<reference evidence="4" key="1">
    <citation type="submission" date="2018-12" db="EMBL/GenBank/DDBJ databases">
        <title>A new species of lactobacillus.</title>
        <authorList>
            <person name="Jian Y."/>
            <person name="Xin L."/>
            <person name="Hong Z.J."/>
            <person name="Ming L.Z."/>
            <person name="Hong X.Z."/>
        </authorList>
    </citation>
    <scope>NUCLEOTIDE SEQUENCE [LARGE SCALE GENOMIC DNA]</scope>
    <source>
        <strain evidence="4">HSLZ-75</strain>
    </source>
</reference>
<sequence>MSKVAALVTNQFEDSELTSPRKALEDAGNSVDVIEKKAGATIVGEHGTKAKVDKSIDDVKPSDYDALLLPGGFSPDQLRVDDRFVNFVKAFLMSNKPVFAICHGPQFFMQTGLANQLTLTAYTTIRTDLFYAGARVKDQALVVDKKHNLYTSRTPADLDKFNPAIVNALK</sequence>
<evidence type="ECO:0000259" key="2">
    <source>
        <dbReference type="Pfam" id="PF01965"/>
    </source>
</evidence>
<gene>
    <name evidence="3" type="ORF">ELX58_00175</name>
</gene>
<dbReference type="InterPro" id="IPR029062">
    <property type="entry name" value="Class_I_gatase-like"/>
</dbReference>
<evidence type="ECO:0000313" key="4">
    <source>
        <dbReference type="Proteomes" id="UP000294321"/>
    </source>
</evidence>
<keyword evidence="3" id="KW-0808">Transferase</keyword>
<feature type="domain" description="DJ-1/PfpI" evidence="2">
    <location>
        <begin position="3"/>
        <end position="167"/>
    </location>
</feature>
<protein>
    <submittedName>
        <fullName evidence="3">Type 1 glutamine amidotransferase</fullName>
    </submittedName>
</protein>
<dbReference type="SUPFAM" id="SSF52317">
    <property type="entry name" value="Class I glutamine amidotransferase-like"/>
    <property type="match status" value="1"/>
</dbReference>
<dbReference type="PROSITE" id="PS51276">
    <property type="entry name" value="PEPTIDASE_C56_PFPI"/>
    <property type="match status" value="1"/>
</dbReference>
<dbReference type="InterPro" id="IPR002818">
    <property type="entry name" value="DJ-1/PfpI"/>
</dbReference>
<keyword evidence="3" id="KW-0315">Glutamine amidotransferase</keyword>
<dbReference type="EMBL" id="CP034726">
    <property type="protein sequence ID" value="QBP17632.1"/>
    <property type="molecule type" value="Genomic_DNA"/>
</dbReference>
<accession>A0A4P6ZJP3</accession>
<dbReference type="GO" id="GO:0016740">
    <property type="term" value="F:transferase activity"/>
    <property type="evidence" value="ECO:0007669"/>
    <property type="project" value="UniProtKB-KW"/>
</dbReference>
<dbReference type="KEGG" id="lji:ELX58_00175"/>
<dbReference type="PANTHER" id="PTHR42733">
    <property type="entry name" value="DJ-1 PROTEIN"/>
    <property type="match status" value="1"/>
</dbReference>
<proteinExistence type="inferred from homology"/>